<dbReference type="Proteomes" id="UP000663860">
    <property type="component" value="Unassembled WGS sequence"/>
</dbReference>
<sequence length="253" mass="29513">MSTSADSDKIKLRLHYWDCRGRAQAFRYMLEDIAYTHKNVDYKEDFEVCETISNTWGERRTDNTISGPFRSLPVLHWNDTHTFGQTLTIAHVLARKFNLYGKITSTYNDPIFLEGYINGIVTCAYTDVITNILQAIWATPDIEDMHSPGYFQIAMARDNLDSLNKILKQSSTSFYYDQTEPTIADYFAFEAYLMARNMHRKLLPTNCEALEKLEQIMKERPALANYFQNNRLFKRITAAPHEDEYLQKLSKIK</sequence>
<dbReference type="InterPro" id="IPR050213">
    <property type="entry name" value="GST_superfamily"/>
</dbReference>
<gene>
    <name evidence="2" type="ORF">IZO911_LOCUS12374</name>
</gene>
<evidence type="ECO:0000259" key="1">
    <source>
        <dbReference type="PROSITE" id="PS50404"/>
    </source>
</evidence>
<protein>
    <recommendedName>
        <fullName evidence="1">GST N-terminal domain-containing protein</fullName>
    </recommendedName>
</protein>
<reference evidence="2" key="1">
    <citation type="submission" date="2021-02" db="EMBL/GenBank/DDBJ databases">
        <authorList>
            <person name="Nowell W R."/>
        </authorList>
    </citation>
    <scope>NUCLEOTIDE SEQUENCE</scope>
</reference>
<dbReference type="Pfam" id="PF14497">
    <property type="entry name" value="GST_C_3"/>
    <property type="match status" value="1"/>
</dbReference>
<dbReference type="Gene3D" id="1.20.1050.130">
    <property type="match status" value="1"/>
</dbReference>
<dbReference type="InterPro" id="IPR036282">
    <property type="entry name" value="Glutathione-S-Trfase_C_sf"/>
</dbReference>
<name>A0A813ZSK4_9BILA</name>
<dbReference type="AlphaFoldDB" id="A0A813ZSK4"/>
<dbReference type="PROSITE" id="PS50404">
    <property type="entry name" value="GST_NTER"/>
    <property type="match status" value="1"/>
</dbReference>
<evidence type="ECO:0000313" key="3">
    <source>
        <dbReference type="Proteomes" id="UP000663860"/>
    </source>
</evidence>
<dbReference type="SUPFAM" id="SSF47616">
    <property type="entry name" value="GST C-terminal domain-like"/>
    <property type="match status" value="1"/>
</dbReference>
<organism evidence="2 3">
    <name type="scientific">Adineta steineri</name>
    <dbReference type="NCBI Taxonomy" id="433720"/>
    <lineage>
        <taxon>Eukaryota</taxon>
        <taxon>Metazoa</taxon>
        <taxon>Spiralia</taxon>
        <taxon>Gnathifera</taxon>
        <taxon>Rotifera</taxon>
        <taxon>Eurotatoria</taxon>
        <taxon>Bdelloidea</taxon>
        <taxon>Adinetida</taxon>
        <taxon>Adinetidae</taxon>
        <taxon>Adineta</taxon>
    </lineage>
</organism>
<evidence type="ECO:0000313" key="2">
    <source>
        <dbReference type="EMBL" id="CAF0903336.1"/>
    </source>
</evidence>
<dbReference type="InterPro" id="IPR004046">
    <property type="entry name" value="GST_C"/>
</dbReference>
<dbReference type="PANTHER" id="PTHR11571">
    <property type="entry name" value="GLUTATHIONE S-TRANSFERASE"/>
    <property type="match status" value="1"/>
</dbReference>
<feature type="domain" description="GST N-terminal" evidence="1">
    <location>
        <begin position="10"/>
        <end position="101"/>
    </location>
</feature>
<accession>A0A813ZSK4</accession>
<comment type="caution">
    <text evidence="2">The sequence shown here is derived from an EMBL/GenBank/DDBJ whole genome shotgun (WGS) entry which is preliminary data.</text>
</comment>
<dbReference type="EMBL" id="CAJNOE010000095">
    <property type="protein sequence ID" value="CAF0903336.1"/>
    <property type="molecule type" value="Genomic_DNA"/>
</dbReference>
<dbReference type="InterPro" id="IPR004045">
    <property type="entry name" value="Glutathione_S-Trfase_N"/>
</dbReference>
<dbReference type="GO" id="GO:0006749">
    <property type="term" value="P:glutathione metabolic process"/>
    <property type="evidence" value="ECO:0007669"/>
    <property type="project" value="TreeGrafter"/>
</dbReference>
<dbReference type="GO" id="GO:0004364">
    <property type="term" value="F:glutathione transferase activity"/>
    <property type="evidence" value="ECO:0007669"/>
    <property type="project" value="TreeGrafter"/>
</dbReference>
<dbReference type="InterPro" id="IPR036249">
    <property type="entry name" value="Thioredoxin-like_sf"/>
</dbReference>
<proteinExistence type="predicted"/>
<dbReference type="SUPFAM" id="SSF52833">
    <property type="entry name" value="Thioredoxin-like"/>
    <property type="match status" value="1"/>
</dbReference>